<dbReference type="Pfam" id="PF04464">
    <property type="entry name" value="Glyphos_transf"/>
    <property type="match status" value="1"/>
</dbReference>
<protein>
    <submittedName>
        <fullName evidence="1">Teichoic acid biosynthesis protein F</fullName>
    </submittedName>
</protein>
<organism evidence="1 2">
    <name type="scientific">Photobacterium gaetbulicola Gung47</name>
    <dbReference type="NCBI Taxonomy" id="658445"/>
    <lineage>
        <taxon>Bacteria</taxon>
        <taxon>Pseudomonadati</taxon>
        <taxon>Pseudomonadota</taxon>
        <taxon>Gammaproteobacteria</taxon>
        <taxon>Vibrionales</taxon>
        <taxon>Vibrionaceae</taxon>
        <taxon>Photobacterium</taxon>
    </lineage>
</organism>
<dbReference type="GO" id="GO:0016020">
    <property type="term" value="C:membrane"/>
    <property type="evidence" value="ECO:0007669"/>
    <property type="project" value="InterPro"/>
</dbReference>
<evidence type="ECO:0000313" key="1">
    <source>
        <dbReference type="EMBL" id="AJR09519.1"/>
    </source>
</evidence>
<keyword evidence="2" id="KW-1185">Reference proteome</keyword>
<gene>
    <name evidence="1" type="ORF">H744_2c2866</name>
</gene>
<dbReference type="KEGG" id="pgb:H744_2c2866"/>
<dbReference type="InterPro" id="IPR051612">
    <property type="entry name" value="Teichoic_Acid_Biosynth"/>
</dbReference>
<sequence length="269" mass="31032">MQCWHGTPLKRLGLDVKASAYATSSLKGMYFSYLADSKRYDHFISPSEYASECFCSSFGIEPGKIIEQGYPRNDVLTNDVDNAEKLDAIRQSLGIEPGKKVILYAPTWRDNQYSKETGGFYFDNPLETEHFLSSFDDSYVFLFRGHYFSDSHKTQSRFVDVSTYNDVNDLYLISDALITDYSSVFFDYAILNRPIFFYMYDRAVYEKDVRGFYIDIDQDLPGPIFYDSHSLADALKSLKTVSHKPFNERFNPYEDGCSTDRVIEKILKG</sequence>
<dbReference type="EMBL" id="CP005974">
    <property type="protein sequence ID" value="AJR09519.1"/>
    <property type="molecule type" value="Genomic_DNA"/>
</dbReference>
<dbReference type="STRING" id="658445.H744_2c2866"/>
<dbReference type="InterPro" id="IPR043148">
    <property type="entry name" value="TagF_C"/>
</dbReference>
<dbReference type="Gene3D" id="3.40.50.12580">
    <property type="match status" value="1"/>
</dbReference>
<dbReference type="SUPFAM" id="SSF53756">
    <property type="entry name" value="UDP-Glycosyltransferase/glycogen phosphorylase"/>
    <property type="match status" value="1"/>
</dbReference>
<reference evidence="1 2" key="1">
    <citation type="submission" date="2013-05" db="EMBL/GenBank/DDBJ databases">
        <title>Complete genome sequence of the lipase-producing bacterium Photobacterium gaetbulicola Gung47.</title>
        <authorList>
            <person name="Kim Y.-O."/>
        </authorList>
    </citation>
    <scope>NUCLEOTIDE SEQUENCE [LARGE SCALE GENOMIC DNA]</scope>
    <source>
        <strain evidence="1 2">Gung47</strain>
    </source>
</reference>
<dbReference type="PANTHER" id="PTHR37316:SF3">
    <property type="entry name" value="TEICHOIC ACID GLYCEROL-PHOSPHATE TRANSFERASE"/>
    <property type="match status" value="1"/>
</dbReference>
<dbReference type="HOGENOM" id="CLU_029598_1_1_6"/>
<dbReference type="PANTHER" id="PTHR37316">
    <property type="entry name" value="TEICHOIC ACID GLYCEROL-PHOSPHATE PRIMASE"/>
    <property type="match status" value="1"/>
</dbReference>
<dbReference type="Proteomes" id="UP000032303">
    <property type="component" value="Chromosome 2"/>
</dbReference>
<name>A0A0C5WWW1_9GAMM</name>
<proteinExistence type="predicted"/>
<dbReference type="PATRIC" id="fig|658445.3.peg.4913"/>
<evidence type="ECO:0000313" key="2">
    <source>
        <dbReference type="Proteomes" id="UP000032303"/>
    </source>
</evidence>
<accession>A0A0C5WWW1</accession>
<dbReference type="GO" id="GO:0047355">
    <property type="term" value="F:CDP-glycerol glycerophosphotransferase activity"/>
    <property type="evidence" value="ECO:0007669"/>
    <property type="project" value="InterPro"/>
</dbReference>
<dbReference type="AlphaFoldDB" id="A0A0C5WWW1"/>
<dbReference type="InterPro" id="IPR007554">
    <property type="entry name" value="Glycerophosphate_synth"/>
</dbReference>